<organism evidence="2 3">
    <name type="scientific">Homoserinimonas hongtaonis</name>
    <dbReference type="NCBI Taxonomy" id="2079791"/>
    <lineage>
        <taxon>Bacteria</taxon>
        <taxon>Bacillati</taxon>
        <taxon>Actinomycetota</taxon>
        <taxon>Actinomycetes</taxon>
        <taxon>Micrococcales</taxon>
        <taxon>Microbacteriaceae</taxon>
        <taxon>Homoserinimonas</taxon>
    </lineage>
</organism>
<evidence type="ECO:0000256" key="1">
    <source>
        <dbReference type="SAM" id="MobiDB-lite"/>
    </source>
</evidence>
<dbReference type="Proteomes" id="UP000244978">
    <property type="component" value="Unassembled WGS sequence"/>
</dbReference>
<name>A0A2U1SWH4_9MICO</name>
<keyword evidence="3" id="KW-1185">Reference proteome</keyword>
<dbReference type="AlphaFoldDB" id="A0A2U1SWH4"/>
<dbReference type="RefSeq" id="WP_146181318.1">
    <property type="nucleotide sequence ID" value="NZ_QEEX01000002.1"/>
</dbReference>
<protein>
    <submittedName>
        <fullName evidence="2">Uncharacterized protein</fullName>
    </submittedName>
</protein>
<comment type="caution">
    <text evidence="2">The sequence shown here is derived from an EMBL/GenBank/DDBJ whole genome shotgun (WGS) entry which is preliminary data.</text>
</comment>
<sequence>MTDMEQLMRTGAQPARRASSTPPTLRFRLIGRWSQLDLRSEDAAAASIRRYVQNLLGSADAEAQARALLRRSLHEGVGMAREASAVSMFLAREIAPGTAMPVTLTVYSPSNLTMSPSIGTAPATVADQLQKGLTTLAVAGIDTATRLEIEGSHILRVHHERQDPVHEATPDVPMRKLMVDYWYTVPGSKQVVLVNFMTPLVDLRDVMLEFFDSIVGASRFDGA</sequence>
<gene>
    <name evidence="2" type="ORF">DF220_11235</name>
</gene>
<evidence type="ECO:0000313" key="2">
    <source>
        <dbReference type="EMBL" id="PWB95974.1"/>
    </source>
</evidence>
<dbReference type="EMBL" id="QEEX01000002">
    <property type="protein sequence ID" value="PWB95974.1"/>
    <property type="molecule type" value="Genomic_DNA"/>
</dbReference>
<accession>A0A2U1SWH4</accession>
<evidence type="ECO:0000313" key="3">
    <source>
        <dbReference type="Proteomes" id="UP000244978"/>
    </source>
</evidence>
<feature type="region of interest" description="Disordered" evidence="1">
    <location>
        <begin position="1"/>
        <end position="22"/>
    </location>
</feature>
<reference evidence="3" key="1">
    <citation type="submission" date="2018-04" db="EMBL/GenBank/DDBJ databases">
        <authorList>
            <person name="Liu S."/>
            <person name="Wang Z."/>
            <person name="Li J."/>
        </authorList>
    </citation>
    <scope>NUCLEOTIDE SEQUENCE [LARGE SCALE GENOMIC DNA]</scope>
    <source>
        <strain evidence="3">S1194</strain>
    </source>
</reference>
<proteinExistence type="predicted"/>